<keyword evidence="3" id="KW-1185">Reference proteome</keyword>
<dbReference type="Proteomes" id="UP000310158">
    <property type="component" value="Unassembled WGS sequence"/>
</dbReference>
<comment type="caution">
    <text evidence="2">The sequence shown here is derived from an EMBL/GenBank/DDBJ whole genome shotgun (WGS) entry which is preliminary data.</text>
</comment>
<dbReference type="AlphaFoldDB" id="A0A4S4M0T9"/>
<proteinExistence type="predicted"/>
<protein>
    <submittedName>
        <fullName evidence="2">Uncharacterized protein</fullName>
    </submittedName>
</protein>
<feature type="compositionally biased region" description="Low complexity" evidence="1">
    <location>
        <begin position="332"/>
        <end position="355"/>
    </location>
</feature>
<feature type="region of interest" description="Disordered" evidence="1">
    <location>
        <begin position="430"/>
        <end position="450"/>
    </location>
</feature>
<organism evidence="2 3">
    <name type="scientific">Bondarzewia mesenterica</name>
    <dbReference type="NCBI Taxonomy" id="1095465"/>
    <lineage>
        <taxon>Eukaryota</taxon>
        <taxon>Fungi</taxon>
        <taxon>Dikarya</taxon>
        <taxon>Basidiomycota</taxon>
        <taxon>Agaricomycotina</taxon>
        <taxon>Agaricomycetes</taxon>
        <taxon>Russulales</taxon>
        <taxon>Bondarzewiaceae</taxon>
        <taxon>Bondarzewia</taxon>
    </lineage>
</organism>
<feature type="region of interest" description="Disordered" evidence="1">
    <location>
        <begin position="322"/>
        <end position="355"/>
    </location>
</feature>
<feature type="region of interest" description="Disordered" evidence="1">
    <location>
        <begin position="1"/>
        <end position="24"/>
    </location>
</feature>
<feature type="compositionally biased region" description="Polar residues" evidence="1">
    <location>
        <begin position="50"/>
        <end position="63"/>
    </location>
</feature>
<evidence type="ECO:0000256" key="1">
    <source>
        <dbReference type="SAM" id="MobiDB-lite"/>
    </source>
</evidence>
<dbReference type="EMBL" id="SGPL01000071">
    <property type="protein sequence ID" value="THH18604.1"/>
    <property type="molecule type" value="Genomic_DNA"/>
</dbReference>
<gene>
    <name evidence="2" type="ORF">EW146_g2423</name>
</gene>
<feature type="region of interest" description="Disordered" evidence="1">
    <location>
        <begin position="36"/>
        <end position="108"/>
    </location>
</feature>
<name>A0A4S4M0T9_9AGAM</name>
<sequence length="528" mass="55580">MPLSYRRPPRPASPDPSITDADDSIFLSDLVRTGEASRLRRRGAIRDGPSASTHRAPPNNSISPFPGPPQLQVPNVPPSMYHPPEPAAVPSPIWDNDPREADPDAYLETYGYDDDDDAGGEWEWGRREGVGSAVLMEREGRREALEAEVRLEEAEQAAGSYMLFCGGDLPDDKHNDHAHTSSHLDAYPRRRATAFCPVLPRPASKPRRTNGCGALVHVSALPTRRHGVWIARGVAGEAVVPLDSSYFDCKAVAKMMKSACGCIREGVGCRACGNTLGTIYTPCQTAAEGLFLPPTSLAPSAHSHPYNSGPFSLRGPSGPAYWLPPAQHPRLPSASSTSPSSSTASSSASSSPSTARNPHFAIYTFFSGNVRSSPGFSFPAPIPAPAPVPSTTAENYGYSSSASYGNGNSPAAGNGGISSRRSDALVPVFSPTSGTAPSSRRWTSYNSSSSTWQGRSLLQEEWGTWGGTGAAVTGVSAQDGRDAVRVVEGTGGGNDNPDGMEESEGEMGEKPGEGTSGAGVAGMVWPDR</sequence>
<evidence type="ECO:0000313" key="2">
    <source>
        <dbReference type="EMBL" id="THH18604.1"/>
    </source>
</evidence>
<dbReference type="OrthoDB" id="3270840at2759"/>
<reference evidence="2 3" key="1">
    <citation type="submission" date="2019-02" db="EMBL/GenBank/DDBJ databases">
        <title>Genome sequencing of the rare red list fungi Bondarzewia mesenterica.</title>
        <authorList>
            <person name="Buettner E."/>
            <person name="Kellner H."/>
        </authorList>
    </citation>
    <scope>NUCLEOTIDE SEQUENCE [LARGE SCALE GENOMIC DNA]</scope>
    <source>
        <strain evidence="2 3">DSM 108281</strain>
    </source>
</reference>
<feature type="region of interest" description="Disordered" evidence="1">
    <location>
        <begin position="487"/>
        <end position="528"/>
    </location>
</feature>
<accession>A0A4S4M0T9</accession>
<evidence type="ECO:0000313" key="3">
    <source>
        <dbReference type="Proteomes" id="UP000310158"/>
    </source>
</evidence>
<feature type="compositionally biased region" description="Pro residues" evidence="1">
    <location>
        <begin position="65"/>
        <end position="89"/>
    </location>
</feature>
<feature type="compositionally biased region" description="Low complexity" evidence="1">
    <location>
        <begin position="438"/>
        <end position="450"/>
    </location>
</feature>